<dbReference type="Proteomes" id="UP000406256">
    <property type="component" value="Unassembled WGS sequence"/>
</dbReference>
<name>A0A5E4T7J5_9BURK</name>
<dbReference type="PRINTS" id="PR01484">
    <property type="entry name" value="PRTACTNFAMLY"/>
</dbReference>
<evidence type="ECO:0000313" key="6">
    <source>
        <dbReference type="Proteomes" id="UP000406256"/>
    </source>
</evidence>
<dbReference type="Gene3D" id="2.160.20.20">
    <property type="match status" value="1"/>
</dbReference>
<feature type="signal peptide" evidence="3">
    <location>
        <begin position="1"/>
        <end position="31"/>
    </location>
</feature>
<dbReference type="InterPro" id="IPR036709">
    <property type="entry name" value="Autotransporte_beta_dom_sf"/>
</dbReference>
<dbReference type="AlphaFoldDB" id="A0A5E4T7J5"/>
<gene>
    <name evidence="5" type="ORF">PAN31108_01231</name>
</gene>
<dbReference type="GO" id="GO:0019867">
    <property type="term" value="C:outer membrane"/>
    <property type="evidence" value="ECO:0007669"/>
    <property type="project" value="InterPro"/>
</dbReference>
<proteinExistence type="predicted"/>
<evidence type="ECO:0000256" key="1">
    <source>
        <dbReference type="ARBA" id="ARBA00022729"/>
    </source>
</evidence>
<dbReference type="InterPro" id="IPR006315">
    <property type="entry name" value="OM_autotransptr_brl_dom"/>
</dbReference>
<dbReference type="InterPro" id="IPR005546">
    <property type="entry name" value="Autotransporte_beta"/>
</dbReference>
<dbReference type="PANTHER" id="PTHR35037">
    <property type="entry name" value="C-TERMINAL REGION OF AIDA-LIKE PROTEIN"/>
    <property type="match status" value="1"/>
</dbReference>
<accession>A0A5E4T7J5</accession>
<dbReference type="SMART" id="SM00869">
    <property type="entry name" value="Autotransporter"/>
    <property type="match status" value="1"/>
</dbReference>
<evidence type="ECO:0000259" key="4">
    <source>
        <dbReference type="PROSITE" id="PS51208"/>
    </source>
</evidence>
<dbReference type="InterPro" id="IPR003991">
    <property type="entry name" value="Pertactin_virulence_factor"/>
</dbReference>
<dbReference type="OrthoDB" id="8932702at2"/>
<dbReference type="Pfam" id="PF03797">
    <property type="entry name" value="Autotransporter"/>
    <property type="match status" value="1"/>
</dbReference>
<dbReference type="SMART" id="SM00710">
    <property type="entry name" value="PbH1"/>
    <property type="match status" value="4"/>
</dbReference>
<evidence type="ECO:0000256" key="3">
    <source>
        <dbReference type="SAM" id="SignalP"/>
    </source>
</evidence>
<keyword evidence="6" id="KW-1185">Reference proteome</keyword>
<dbReference type="EMBL" id="CABPSB010000003">
    <property type="protein sequence ID" value="VVD83441.1"/>
    <property type="molecule type" value="Genomic_DNA"/>
</dbReference>
<dbReference type="PROSITE" id="PS51208">
    <property type="entry name" value="AUTOTRANSPORTER"/>
    <property type="match status" value="1"/>
</dbReference>
<evidence type="ECO:0000256" key="2">
    <source>
        <dbReference type="SAM" id="MobiDB-lite"/>
    </source>
</evidence>
<dbReference type="CDD" id="cd01343">
    <property type="entry name" value="PL1_Passenger_AT"/>
    <property type="match status" value="1"/>
</dbReference>
<dbReference type="NCBIfam" id="TIGR01414">
    <property type="entry name" value="autotrans_barl"/>
    <property type="match status" value="1"/>
</dbReference>
<feature type="domain" description="Autotransporter" evidence="4">
    <location>
        <begin position="524"/>
        <end position="792"/>
    </location>
</feature>
<protein>
    <submittedName>
        <fullName evidence="5">Putative autotransporter</fullName>
    </submittedName>
</protein>
<keyword evidence="1 3" id="KW-0732">Signal</keyword>
<dbReference type="InterPro" id="IPR012332">
    <property type="entry name" value="Autotransporter_pectin_lyase_C"/>
</dbReference>
<dbReference type="RefSeq" id="WP_150668004.1">
    <property type="nucleotide sequence ID" value="NZ_CABPSB010000003.1"/>
</dbReference>
<dbReference type="InterPro" id="IPR004899">
    <property type="entry name" value="Pertactin_central"/>
</dbReference>
<feature type="chain" id="PRO_5022950170" evidence="3">
    <location>
        <begin position="32"/>
        <end position="792"/>
    </location>
</feature>
<feature type="region of interest" description="Disordered" evidence="2">
    <location>
        <begin position="456"/>
        <end position="491"/>
    </location>
</feature>
<dbReference type="InterPro" id="IPR006626">
    <property type="entry name" value="PbH1"/>
</dbReference>
<dbReference type="InterPro" id="IPR051551">
    <property type="entry name" value="Autotransporter_adhesion"/>
</dbReference>
<dbReference type="PANTHER" id="PTHR35037:SF7">
    <property type="entry name" value="AUTOTRANSPORTER"/>
    <property type="match status" value="1"/>
</dbReference>
<reference evidence="5 6" key="1">
    <citation type="submission" date="2019-08" db="EMBL/GenBank/DDBJ databases">
        <authorList>
            <person name="Peeters C."/>
        </authorList>
    </citation>
    <scope>NUCLEOTIDE SEQUENCE [LARGE SCALE GENOMIC DNA]</scope>
    <source>
        <strain evidence="5 6">LMG 31108</strain>
    </source>
</reference>
<dbReference type="SUPFAM" id="SSF103515">
    <property type="entry name" value="Autotransporter"/>
    <property type="match status" value="1"/>
</dbReference>
<dbReference type="Pfam" id="PF03212">
    <property type="entry name" value="Pertactin"/>
    <property type="match status" value="1"/>
</dbReference>
<evidence type="ECO:0000313" key="5">
    <source>
        <dbReference type="EMBL" id="VVD83441.1"/>
    </source>
</evidence>
<feature type="compositionally biased region" description="Gly residues" evidence="2">
    <location>
        <begin position="463"/>
        <end position="480"/>
    </location>
</feature>
<dbReference type="Gene3D" id="2.40.128.130">
    <property type="entry name" value="Autotransporter beta-domain"/>
    <property type="match status" value="1"/>
</dbReference>
<dbReference type="SUPFAM" id="SSF51126">
    <property type="entry name" value="Pectin lyase-like"/>
    <property type="match status" value="1"/>
</dbReference>
<dbReference type="InterPro" id="IPR011050">
    <property type="entry name" value="Pectin_lyase_fold/virulence"/>
</dbReference>
<organism evidence="5 6">
    <name type="scientific">Pandoraea anhela</name>
    <dbReference type="NCBI Taxonomy" id="2508295"/>
    <lineage>
        <taxon>Bacteria</taxon>
        <taxon>Pseudomonadati</taxon>
        <taxon>Pseudomonadota</taxon>
        <taxon>Betaproteobacteria</taxon>
        <taxon>Burkholderiales</taxon>
        <taxon>Burkholderiaceae</taxon>
        <taxon>Pandoraea</taxon>
    </lineage>
</organism>
<sequence>MPTSHVFAPRQRIMASAIALALTSLAVSAQADTVDGSTRTVTAPGNPNETYTVFNGGKLTLQSGTSTNWIYLDGTVTPARGASHLRADGATIIGSMLSGGTLVAALRILNSDATINNSTITSTTQAGVALTGQVGSGLVAPTATITNSTISGNQFGASVSSNGILTLNNSDVSAGTGAVAGLNGGVANFDSTVVVNGGKISGNLSGVLAATSNLGNTNSLTTINGATVTAANGAAILAEPGRNAGAFFGHTANILVQNGSTLTGSNGFAIQALGQITANATIDNSNITGNVGSDGTATLNLTLQNNATLTGDLQNLNTLAVNAGATWRLVTASTVGTTTMNGGTIDIPGAAAGTGTYRTLTLGSLSGKGNFLMGVGFPAHTADVINVTGNAAGSYQLSIPSTGQEPTDLSPLTVVKTGGGDATFAVKSIKVDAGTRTYLLAKQGNNWALVTDTNQGIDEVPTDGGGTDGGTGGGGGGGDSGSPPVGGELSPSAQLVLGISSAGPTVWYGEEAILRTRLGELRMGDQSNTGVWARTFGKQYHAKPTNSADYRQTQYGVIGGADGVVGEAWGGKWLVGAMMGTSHSKLTFDNGSTGGVNSYTAGLYATWLSAAGWYFDGVVKYNHFQNDANAIMSDGVGAIGSFNNNGVGMTLEFGRHLEFGNRWFIEPYVQTSMLRVGGDSFTLSNGMTSTTSSTGSVQLRVGAALGKTFELAGGMVQPYLKLAVVQEFIKSNQTNINGIVFNNDISGTRVEFGAGVAGQVRRNLQLYAELETSTGRRINQPWGAQVGVRYTF</sequence>